<organism evidence="2 3">
    <name type="scientific">Photinus pyralis</name>
    <name type="common">Common eastern firefly</name>
    <name type="synonym">Lampyris pyralis</name>
    <dbReference type="NCBI Taxonomy" id="7054"/>
    <lineage>
        <taxon>Eukaryota</taxon>
        <taxon>Metazoa</taxon>
        <taxon>Ecdysozoa</taxon>
        <taxon>Arthropoda</taxon>
        <taxon>Hexapoda</taxon>
        <taxon>Insecta</taxon>
        <taxon>Pterygota</taxon>
        <taxon>Neoptera</taxon>
        <taxon>Endopterygota</taxon>
        <taxon>Coleoptera</taxon>
        <taxon>Polyphaga</taxon>
        <taxon>Elateriformia</taxon>
        <taxon>Elateroidea</taxon>
        <taxon>Lampyridae</taxon>
        <taxon>Lampyrinae</taxon>
        <taxon>Photinus</taxon>
    </lineage>
</organism>
<evidence type="ECO:0000313" key="2">
    <source>
        <dbReference type="EMBL" id="KAB0804584.1"/>
    </source>
</evidence>
<dbReference type="AlphaFoldDB" id="A0A5N4B4V3"/>
<dbReference type="InParanoid" id="A0A5N4B4V3"/>
<reference evidence="2 3" key="1">
    <citation type="journal article" date="2018" name="Elife">
        <title>Firefly genomes illuminate parallel origins of bioluminescence in beetles.</title>
        <authorList>
            <person name="Fallon T.R."/>
            <person name="Lower S.E."/>
            <person name="Chang C.H."/>
            <person name="Bessho-Uehara M."/>
            <person name="Martin G.J."/>
            <person name="Bewick A.J."/>
            <person name="Behringer M."/>
            <person name="Debat H.J."/>
            <person name="Wong I."/>
            <person name="Day J.C."/>
            <person name="Suvorov A."/>
            <person name="Silva C.J."/>
            <person name="Stanger-Hall K.F."/>
            <person name="Hall D.W."/>
            <person name="Schmitz R.J."/>
            <person name="Nelson D.R."/>
            <person name="Lewis S.M."/>
            <person name="Shigenobu S."/>
            <person name="Bybee S.M."/>
            <person name="Larracuente A.M."/>
            <person name="Oba Y."/>
            <person name="Weng J.K."/>
        </authorList>
    </citation>
    <scope>NUCLEOTIDE SEQUENCE [LARGE SCALE GENOMIC DNA]</scope>
    <source>
        <strain evidence="2">1611_PpyrPB1</strain>
        <tissue evidence="2">Whole body</tissue>
    </source>
</reference>
<keyword evidence="1" id="KW-0472">Membrane</keyword>
<evidence type="ECO:0000256" key="1">
    <source>
        <dbReference type="SAM" id="Phobius"/>
    </source>
</evidence>
<name>A0A5N4B4V3_PHOPY</name>
<proteinExistence type="predicted"/>
<feature type="transmembrane region" description="Helical" evidence="1">
    <location>
        <begin position="118"/>
        <end position="144"/>
    </location>
</feature>
<gene>
    <name evidence="2" type="ORF">PPYR_01554</name>
</gene>
<protein>
    <submittedName>
        <fullName evidence="2">Uncharacterized protein</fullName>
    </submittedName>
</protein>
<comment type="caution">
    <text evidence="2">The sequence shown here is derived from an EMBL/GenBank/DDBJ whole genome shotgun (WGS) entry which is preliminary data.</text>
</comment>
<keyword evidence="1" id="KW-0812">Transmembrane</keyword>
<accession>A0A5N4B4V3</accession>
<keyword evidence="3" id="KW-1185">Reference proteome</keyword>
<sequence>MAACDAEYRFIFVDAGAPGGDHDASVFRESGCVVLHNFIKYNEDNGAAGNMRYCPPGFADVINGEGTVSSGTWRQYLNSPEGSVPWQEEVIWRGAMPNTNSRVTILPKHVSVSISSDALLFVCMYCVNVLIAELMFFAISALVLRSVDPSLECDCGVVVPFIVLVDDEVLG</sequence>
<evidence type="ECO:0000313" key="3">
    <source>
        <dbReference type="Proteomes" id="UP000327044"/>
    </source>
</evidence>
<keyword evidence="1" id="KW-1133">Transmembrane helix</keyword>
<dbReference type="EMBL" id="VVIM01000001">
    <property type="protein sequence ID" value="KAB0804584.1"/>
    <property type="molecule type" value="Genomic_DNA"/>
</dbReference>
<dbReference type="Proteomes" id="UP000327044">
    <property type="component" value="Unassembled WGS sequence"/>
</dbReference>